<gene>
    <name evidence="2" type="ORF">EWM64_g1434</name>
</gene>
<protein>
    <submittedName>
        <fullName evidence="2">Uncharacterized protein</fullName>
    </submittedName>
</protein>
<feature type="region of interest" description="Disordered" evidence="1">
    <location>
        <begin position="564"/>
        <end position="583"/>
    </location>
</feature>
<comment type="caution">
    <text evidence="2">The sequence shown here is derived from an EMBL/GenBank/DDBJ whole genome shotgun (WGS) entry which is preliminary data.</text>
</comment>
<feature type="region of interest" description="Disordered" evidence="1">
    <location>
        <begin position="371"/>
        <end position="404"/>
    </location>
</feature>
<name>A0A4Z0AAL4_9AGAM</name>
<feature type="compositionally biased region" description="Polar residues" evidence="1">
    <location>
        <begin position="1"/>
        <end position="21"/>
    </location>
</feature>
<dbReference type="AlphaFoldDB" id="A0A4Z0AAL4"/>
<feature type="region of interest" description="Disordered" evidence="1">
    <location>
        <begin position="251"/>
        <end position="271"/>
    </location>
</feature>
<organism evidence="2 3">
    <name type="scientific">Hericium alpestre</name>
    <dbReference type="NCBI Taxonomy" id="135208"/>
    <lineage>
        <taxon>Eukaryota</taxon>
        <taxon>Fungi</taxon>
        <taxon>Dikarya</taxon>
        <taxon>Basidiomycota</taxon>
        <taxon>Agaricomycotina</taxon>
        <taxon>Agaricomycetes</taxon>
        <taxon>Russulales</taxon>
        <taxon>Hericiaceae</taxon>
        <taxon>Hericium</taxon>
    </lineage>
</organism>
<sequence>MLFTKNNNNPKSLSAGSTTRSAGKAGHYPVHKMGQPTPGTKVRPARTPAPKTVEPAKPPKAPNRPTLFVVSKVLTASNVINAAQYLGALKPVAACKPLNTVKRSSAPKGLKVMTASDRLKTLGTSKVLDIAGVADAPKAPPGLNGPDTSKTSATRAAAVEAVHRQINEQKQKATVVTAHKAKAKSEPLSSAKPAIIRDATSLPAFVSRHKAKVSTATANAAENVPPPATPARRPLPAVRKGGIRKPVIVVSRSSSPPSSPPPLPASPTHAGAGCSCHQRNMLYAAARLPEGASLMRRNAIRKLDPFVKPRRLTPALAVQRTKSSPLLGWAKAPAAVTRSTSGPVITSKIIKSVVPKPGDAENQSKVLRFMNADPSSDDEGAVDASKAETDTMGTSTPVGSDDKDTSIHLSPDLSFQISIQDCDVQSTRSMSSMSFSSILDMFPVVPTHIPGPLTQDMHRQLVSMNPVFTADKAADVCAEDSMSSMSSMSGISSILDQFPMVPTYIPSTLTPEARSQFSWLCPTVGMDKPVANIMLAEEIIRTSIISLDGEAPVLDMPAAFDSEPLGGSTTAVGSSVSSREEKAPVVSKAATGAKKWWKRAVGKK</sequence>
<dbReference type="EMBL" id="SFCI01000096">
    <property type="protein sequence ID" value="TFY82568.1"/>
    <property type="molecule type" value="Genomic_DNA"/>
</dbReference>
<evidence type="ECO:0000313" key="2">
    <source>
        <dbReference type="EMBL" id="TFY82568.1"/>
    </source>
</evidence>
<keyword evidence="3" id="KW-1185">Reference proteome</keyword>
<dbReference type="Proteomes" id="UP000298061">
    <property type="component" value="Unassembled WGS sequence"/>
</dbReference>
<evidence type="ECO:0000256" key="1">
    <source>
        <dbReference type="SAM" id="MobiDB-lite"/>
    </source>
</evidence>
<proteinExistence type="predicted"/>
<feature type="region of interest" description="Disordered" evidence="1">
    <location>
        <begin position="1"/>
        <end position="61"/>
    </location>
</feature>
<evidence type="ECO:0000313" key="3">
    <source>
        <dbReference type="Proteomes" id="UP000298061"/>
    </source>
</evidence>
<feature type="region of interest" description="Disordered" evidence="1">
    <location>
        <begin position="216"/>
        <end position="236"/>
    </location>
</feature>
<accession>A0A4Z0AAL4</accession>
<feature type="compositionally biased region" description="Low complexity" evidence="1">
    <location>
        <begin position="566"/>
        <end position="577"/>
    </location>
</feature>
<reference evidence="2 3" key="1">
    <citation type="submission" date="2019-02" db="EMBL/GenBank/DDBJ databases">
        <title>Genome sequencing of the rare red list fungi Hericium alpestre (H. flagellum).</title>
        <authorList>
            <person name="Buettner E."/>
            <person name="Kellner H."/>
        </authorList>
    </citation>
    <scope>NUCLEOTIDE SEQUENCE [LARGE SCALE GENOMIC DNA]</scope>
    <source>
        <strain evidence="2 3">DSM 108284</strain>
    </source>
</reference>